<organism evidence="2">
    <name type="scientific">Naegleria gruberi</name>
    <name type="common">Amoeba</name>
    <dbReference type="NCBI Taxonomy" id="5762"/>
    <lineage>
        <taxon>Eukaryota</taxon>
        <taxon>Discoba</taxon>
        <taxon>Heterolobosea</taxon>
        <taxon>Tetramitia</taxon>
        <taxon>Eutetramitia</taxon>
        <taxon>Vahlkampfiidae</taxon>
        <taxon>Naegleria</taxon>
    </lineage>
</organism>
<dbReference type="AlphaFoldDB" id="D2W1I6"/>
<dbReference type="VEuPathDB" id="AmoebaDB:NAEGRDRAFT_75234"/>
<keyword evidence="2" id="KW-1185">Reference proteome</keyword>
<protein>
    <submittedName>
        <fullName evidence="1">Predicted protein</fullName>
    </submittedName>
</protein>
<dbReference type="EMBL" id="GG738922">
    <property type="protein sequence ID" value="EFC37052.1"/>
    <property type="molecule type" value="Genomic_DNA"/>
</dbReference>
<dbReference type="InParanoid" id="D2W1I6"/>
<dbReference type="Proteomes" id="UP000006671">
    <property type="component" value="Unassembled WGS sequence"/>
</dbReference>
<reference evidence="1 2" key="1">
    <citation type="journal article" date="2010" name="Cell">
        <title>The genome of Naegleria gruberi illuminates early eukaryotic versatility.</title>
        <authorList>
            <person name="Fritz-Laylin L.K."/>
            <person name="Prochnik S.E."/>
            <person name="Ginger M.L."/>
            <person name="Dacks J.B."/>
            <person name="Carpenter M.L."/>
            <person name="Field M.C."/>
            <person name="Kuo A."/>
            <person name="Paredez A."/>
            <person name="Chapman J."/>
            <person name="Pham J."/>
            <person name="Shu S."/>
            <person name="Neupane R."/>
            <person name="Cipriano M."/>
            <person name="Mancuso J."/>
            <person name="Tu H."/>
            <person name="Salamov A."/>
            <person name="Lindquist E."/>
            <person name="Shapiro H."/>
            <person name="Lucas S."/>
            <person name="Grigoriev I.V."/>
            <person name="Cande W.Z."/>
            <person name="Fulton C."/>
            <person name="Rokhsar D.S."/>
            <person name="Dawson S.C."/>
        </authorList>
    </citation>
    <scope>NUCLEOTIDE SEQUENCE [LARGE SCALE GENOMIC DNA]</scope>
    <source>
        <strain evidence="1 2">NEG-M</strain>
    </source>
</reference>
<dbReference type="RefSeq" id="XP_002669796.1">
    <property type="nucleotide sequence ID" value="XM_002669750.1"/>
</dbReference>
<name>D2W1I6_NAEGR</name>
<sequence>MSNSNLLSEFKTKVIVDKIAHIFLVGPPPHSRSWGFPAILLMNEQIMASILKDSYEPYSKMNNQEKKEARDWYETCGAIVNKMIGMIDWEDWDGHSAVECDVLSFEIDHPHLYQLVVDDMIKKAFSSQSEEEREVVKSTVFSDPPTFAYYLSQNLPTLIVKHVPTN</sequence>
<proteinExistence type="predicted"/>
<dbReference type="KEGG" id="ngr:NAEGRDRAFT_75234"/>
<dbReference type="GeneID" id="8857121"/>
<evidence type="ECO:0000313" key="2">
    <source>
        <dbReference type="Proteomes" id="UP000006671"/>
    </source>
</evidence>
<accession>D2W1I6</accession>
<gene>
    <name evidence="1" type="ORF">NAEGRDRAFT_75234</name>
</gene>
<evidence type="ECO:0000313" key="1">
    <source>
        <dbReference type="EMBL" id="EFC37052.1"/>
    </source>
</evidence>